<proteinExistence type="predicted"/>
<protein>
    <submittedName>
        <fullName evidence="1">Uncharacterized protein</fullName>
    </submittedName>
</protein>
<organism evidence="1">
    <name type="scientific">hydrocarbon metagenome</name>
    <dbReference type="NCBI Taxonomy" id="938273"/>
    <lineage>
        <taxon>unclassified sequences</taxon>
        <taxon>metagenomes</taxon>
        <taxon>ecological metagenomes</taxon>
    </lineage>
</organism>
<comment type="caution">
    <text evidence="1">The sequence shown here is derived from an EMBL/GenBank/DDBJ whole genome shotgun (WGS) entry which is preliminary data.</text>
</comment>
<gene>
    <name evidence="1" type="ORF">ASZ90_010388</name>
</gene>
<evidence type="ECO:0000313" key="1">
    <source>
        <dbReference type="EMBL" id="KUG19886.1"/>
    </source>
</evidence>
<accession>A0A0W8FGN9</accession>
<dbReference type="AlphaFoldDB" id="A0A0W8FGN9"/>
<name>A0A0W8FGN9_9ZZZZ</name>
<sequence length="41" mass="4497">MPEGRGGSRSRIEEGILAGMSRSIRVWGFKRIDCFSARGIG</sequence>
<dbReference type="EMBL" id="LNQE01001248">
    <property type="protein sequence ID" value="KUG19886.1"/>
    <property type="molecule type" value="Genomic_DNA"/>
</dbReference>
<reference evidence="1" key="1">
    <citation type="journal article" date="2015" name="Proc. Natl. Acad. Sci. U.S.A.">
        <title>Networks of energetic and metabolic interactions define dynamics in microbial communities.</title>
        <authorList>
            <person name="Embree M."/>
            <person name="Liu J.K."/>
            <person name="Al-Bassam M.M."/>
            <person name="Zengler K."/>
        </authorList>
    </citation>
    <scope>NUCLEOTIDE SEQUENCE</scope>
</reference>